<dbReference type="Proteomes" id="UP000693970">
    <property type="component" value="Unassembled WGS sequence"/>
</dbReference>
<proteinExistence type="inferred from homology"/>
<keyword evidence="2" id="KW-0408">Iron</keyword>
<keyword evidence="3" id="KW-0472">Membrane</keyword>
<evidence type="ECO:0000313" key="4">
    <source>
        <dbReference type="EMBL" id="KAG7342341.1"/>
    </source>
</evidence>
<comment type="similarity">
    <text evidence="1 2">Belongs to the cytochrome P450 family.</text>
</comment>
<keyword evidence="2" id="KW-0503">Monooxygenase</keyword>
<dbReference type="InterPro" id="IPR017972">
    <property type="entry name" value="Cyt_P450_CS"/>
</dbReference>
<dbReference type="InterPro" id="IPR050121">
    <property type="entry name" value="Cytochrome_P450_monoxygenase"/>
</dbReference>
<dbReference type="EMBL" id="JAGRRH010000025">
    <property type="protein sequence ID" value="KAG7342341.1"/>
    <property type="molecule type" value="Genomic_DNA"/>
</dbReference>
<dbReference type="InterPro" id="IPR001128">
    <property type="entry name" value="Cyt_P450"/>
</dbReference>
<dbReference type="OrthoDB" id="45232at2759"/>
<reference evidence="4" key="1">
    <citation type="journal article" date="2021" name="Sci. Rep.">
        <title>Diploid genomic architecture of Nitzschia inconspicua, an elite biomass production diatom.</title>
        <authorList>
            <person name="Oliver A."/>
            <person name="Podell S."/>
            <person name="Pinowska A."/>
            <person name="Traller J.C."/>
            <person name="Smith S.R."/>
            <person name="McClure R."/>
            <person name="Beliaev A."/>
            <person name="Bohutskyi P."/>
            <person name="Hill E.A."/>
            <person name="Rabines A."/>
            <person name="Zheng H."/>
            <person name="Allen L.Z."/>
            <person name="Kuo A."/>
            <person name="Grigoriev I.V."/>
            <person name="Allen A.E."/>
            <person name="Hazlebeck D."/>
            <person name="Allen E.E."/>
        </authorList>
    </citation>
    <scope>NUCLEOTIDE SEQUENCE</scope>
    <source>
        <strain evidence="4">Hildebrandi</strain>
    </source>
</reference>
<reference evidence="4" key="2">
    <citation type="submission" date="2021-04" db="EMBL/GenBank/DDBJ databases">
        <authorList>
            <person name="Podell S."/>
        </authorList>
    </citation>
    <scope>NUCLEOTIDE SEQUENCE</scope>
    <source>
        <strain evidence="4">Hildebrandi</strain>
    </source>
</reference>
<dbReference type="GO" id="GO:0020037">
    <property type="term" value="F:heme binding"/>
    <property type="evidence" value="ECO:0007669"/>
    <property type="project" value="InterPro"/>
</dbReference>
<keyword evidence="2" id="KW-0349">Heme</keyword>
<dbReference type="GO" id="GO:0016705">
    <property type="term" value="F:oxidoreductase activity, acting on paired donors, with incorporation or reduction of molecular oxygen"/>
    <property type="evidence" value="ECO:0007669"/>
    <property type="project" value="InterPro"/>
</dbReference>
<keyword evidence="3" id="KW-1133">Transmembrane helix</keyword>
<dbReference type="Pfam" id="PF00067">
    <property type="entry name" value="p450"/>
    <property type="match status" value="1"/>
</dbReference>
<evidence type="ECO:0000256" key="2">
    <source>
        <dbReference type="RuleBase" id="RU000461"/>
    </source>
</evidence>
<comment type="caution">
    <text evidence="4">The sequence shown here is derived from an EMBL/GenBank/DDBJ whole genome shotgun (WGS) entry which is preliminary data.</text>
</comment>
<gene>
    <name evidence="4" type="ORF">IV203_007434</name>
</gene>
<dbReference type="CDD" id="cd00302">
    <property type="entry name" value="cytochrome_P450"/>
    <property type="match status" value="1"/>
</dbReference>
<keyword evidence="3" id="KW-0812">Transmembrane</keyword>
<keyword evidence="2" id="KW-0479">Metal-binding</keyword>
<feature type="transmembrane region" description="Helical" evidence="3">
    <location>
        <begin position="24"/>
        <end position="48"/>
    </location>
</feature>
<name>A0A9K3PD63_9STRA</name>
<accession>A0A9K3PD63</accession>
<dbReference type="PANTHER" id="PTHR24305">
    <property type="entry name" value="CYTOCHROME P450"/>
    <property type="match status" value="1"/>
</dbReference>
<evidence type="ECO:0000313" key="5">
    <source>
        <dbReference type="Proteomes" id="UP000693970"/>
    </source>
</evidence>
<evidence type="ECO:0000256" key="3">
    <source>
        <dbReference type="SAM" id="Phobius"/>
    </source>
</evidence>
<sequence length="504" mass="57945">MNTSYAHRHLSAVSSMLFRIDDKVLSSTTVLFTVALMVTVALLLSNLLTRRQIPSQYRLPPVAPYSFLESLSASRNGTIAWFFRTVTRRMGRLCRLPFFVPFKKVFVTADAELTRLILTDPDTTKSPSLKNFNKITAGTSQFFTSNGYRFYHARKAMAPAFANNHIKRMDKVTVSKTDEWIEGRLEDLVKNHQDIEINREMVDLTLSVILDAAFEYKMSLKEQKMLMECVHVTLKTFIFPNPFKMFLWFLFPSIWRAHQKARELMQIARNILDAYRRNQSPTKGTVIDLIMNNPHYNSDDERAADVIDIIIAGHETSANSMTFLLLELAKHPEEQHRLNQELLKLAPEDRTGCEHLRNCVRESMRLWPVTAVGPIRVVGRDYVVPACHDSDNTKTHQKDFFIPKGSLVFMPSIGVYHNELYFDNPESFVPSRWENPSEEMKKVFLPFSLGKRNCLGQSLALSEMQSILSRVLVQYEFSVVDEGTTGYFLTLKPEGVLLKATRRK</sequence>
<organism evidence="4 5">
    <name type="scientific">Nitzschia inconspicua</name>
    <dbReference type="NCBI Taxonomy" id="303405"/>
    <lineage>
        <taxon>Eukaryota</taxon>
        <taxon>Sar</taxon>
        <taxon>Stramenopiles</taxon>
        <taxon>Ochrophyta</taxon>
        <taxon>Bacillariophyta</taxon>
        <taxon>Bacillariophyceae</taxon>
        <taxon>Bacillariophycidae</taxon>
        <taxon>Bacillariales</taxon>
        <taxon>Bacillariaceae</taxon>
        <taxon>Nitzschia</taxon>
    </lineage>
</organism>
<dbReference type="PANTHER" id="PTHR24305:SF166">
    <property type="entry name" value="CYTOCHROME P450 12A4, MITOCHONDRIAL-RELATED"/>
    <property type="match status" value="1"/>
</dbReference>
<dbReference type="PROSITE" id="PS00086">
    <property type="entry name" value="CYTOCHROME_P450"/>
    <property type="match status" value="1"/>
</dbReference>
<dbReference type="GO" id="GO:0005506">
    <property type="term" value="F:iron ion binding"/>
    <property type="evidence" value="ECO:0007669"/>
    <property type="project" value="InterPro"/>
</dbReference>
<keyword evidence="5" id="KW-1185">Reference proteome</keyword>
<dbReference type="AlphaFoldDB" id="A0A9K3PD63"/>
<dbReference type="GO" id="GO:0004497">
    <property type="term" value="F:monooxygenase activity"/>
    <property type="evidence" value="ECO:0007669"/>
    <property type="project" value="UniProtKB-KW"/>
</dbReference>
<protein>
    <submittedName>
        <fullName evidence="4">Cytochrome P450</fullName>
    </submittedName>
</protein>
<keyword evidence="2" id="KW-0560">Oxidoreductase</keyword>
<evidence type="ECO:0000256" key="1">
    <source>
        <dbReference type="ARBA" id="ARBA00010617"/>
    </source>
</evidence>